<dbReference type="Proteomes" id="UP001165082">
    <property type="component" value="Unassembled WGS sequence"/>
</dbReference>
<feature type="transmembrane region" description="Helical" evidence="1">
    <location>
        <begin position="46"/>
        <end position="65"/>
    </location>
</feature>
<proteinExistence type="predicted"/>
<dbReference type="AlphaFoldDB" id="A0A9W6ZD00"/>
<reference evidence="2" key="1">
    <citation type="submission" date="2022-07" db="EMBL/GenBank/DDBJ databases">
        <title>Genome analysis of Parmales, a sister group of diatoms, reveals the evolutionary specialization of diatoms from phago-mixotrophs to photoautotrophs.</title>
        <authorList>
            <person name="Ban H."/>
            <person name="Sato S."/>
            <person name="Yoshikawa S."/>
            <person name="Kazumasa Y."/>
            <person name="Nakamura Y."/>
            <person name="Ichinomiya M."/>
            <person name="Saitoh K."/>
            <person name="Sato N."/>
            <person name="Blanc-Mathieu R."/>
            <person name="Endo H."/>
            <person name="Kuwata A."/>
            <person name="Ogata H."/>
        </authorList>
    </citation>
    <scope>NUCLEOTIDE SEQUENCE</scope>
</reference>
<feature type="non-terminal residue" evidence="2">
    <location>
        <position position="253"/>
    </location>
</feature>
<feature type="transmembrane region" description="Helical" evidence="1">
    <location>
        <begin position="71"/>
        <end position="90"/>
    </location>
</feature>
<keyword evidence="1" id="KW-0812">Transmembrane</keyword>
<dbReference type="EMBL" id="BRXZ01001852">
    <property type="protein sequence ID" value="GMH47860.1"/>
    <property type="molecule type" value="Genomic_DNA"/>
</dbReference>
<keyword evidence="3" id="KW-1185">Reference proteome</keyword>
<keyword evidence="1" id="KW-1133">Transmembrane helix</keyword>
<dbReference type="OrthoDB" id="189446at2759"/>
<gene>
    <name evidence="2" type="ORF">TrRE_jg8833</name>
</gene>
<accession>A0A9W6ZD00</accession>
<comment type="caution">
    <text evidence="2">The sequence shown here is derived from an EMBL/GenBank/DDBJ whole genome shotgun (WGS) entry which is preliminary data.</text>
</comment>
<feature type="transmembrane region" description="Helical" evidence="1">
    <location>
        <begin position="189"/>
        <end position="210"/>
    </location>
</feature>
<name>A0A9W6ZD00_9STRA</name>
<feature type="transmembrane region" description="Helical" evidence="1">
    <location>
        <begin position="159"/>
        <end position="177"/>
    </location>
</feature>
<organism evidence="2 3">
    <name type="scientific">Triparma retinervis</name>
    <dbReference type="NCBI Taxonomy" id="2557542"/>
    <lineage>
        <taxon>Eukaryota</taxon>
        <taxon>Sar</taxon>
        <taxon>Stramenopiles</taxon>
        <taxon>Ochrophyta</taxon>
        <taxon>Bolidophyceae</taxon>
        <taxon>Parmales</taxon>
        <taxon>Triparmaceae</taxon>
        <taxon>Triparma</taxon>
    </lineage>
</organism>
<sequence length="253" mass="29636">KEMARKCRQDQILRAQDLGFTRKTNPHCYEHRLRYSKLYYYYKPNCWYWTLVVLLRKFMIATISLMFRANATFQMCMIVLTIFISSVFQVKWQPFMSMSERDDVLKEHKDAVEQFNTEIEKRMGAAKEKKKQFKLGEATNVEIASAVANYFWNYNTVEVVLLSCSILVNLFGLMFESKFLKVDSAPHESLASLTFCVIVTSLIYVWMVIWSEIVSAIFPKLKCTFISRMMAKNQFDEDLTAGKDRDTDTLGLE</sequence>
<feature type="non-terminal residue" evidence="2">
    <location>
        <position position="1"/>
    </location>
</feature>
<evidence type="ECO:0000313" key="2">
    <source>
        <dbReference type="EMBL" id="GMH47860.1"/>
    </source>
</evidence>
<evidence type="ECO:0000313" key="3">
    <source>
        <dbReference type="Proteomes" id="UP001165082"/>
    </source>
</evidence>
<keyword evidence="1" id="KW-0472">Membrane</keyword>
<protein>
    <submittedName>
        <fullName evidence="2">Uncharacterized protein</fullName>
    </submittedName>
</protein>
<evidence type="ECO:0000256" key="1">
    <source>
        <dbReference type="SAM" id="Phobius"/>
    </source>
</evidence>